<evidence type="ECO:0000256" key="2">
    <source>
        <dbReference type="SAM" id="SignalP"/>
    </source>
</evidence>
<accession>A0ABU8DVT1</accession>
<feature type="region of interest" description="Disordered" evidence="1">
    <location>
        <begin position="23"/>
        <end position="49"/>
    </location>
</feature>
<gene>
    <name evidence="3" type="ORF">TEK04_12770</name>
</gene>
<dbReference type="Proteomes" id="UP001361570">
    <property type="component" value="Unassembled WGS sequence"/>
</dbReference>
<dbReference type="PROSITE" id="PS51257">
    <property type="entry name" value="PROKAR_LIPOPROTEIN"/>
    <property type="match status" value="1"/>
</dbReference>
<evidence type="ECO:0000313" key="4">
    <source>
        <dbReference type="Proteomes" id="UP001361570"/>
    </source>
</evidence>
<name>A0ABU8DVT1_9ACTN</name>
<comment type="caution">
    <text evidence="3">The sequence shown here is derived from an EMBL/GenBank/DDBJ whole genome shotgun (WGS) entry which is preliminary data.</text>
</comment>
<keyword evidence="4" id="KW-1185">Reference proteome</keyword>
<feature type="compositionally biased region" description="Low complexity" evidence="1">
    <location>
        <begin position="24"/>
        <end position="49"/>
    </location>
</feature>
<keyword evidence="2" id="KW-0732">Signal</keyword>
<proteinExistence type="predicted"/>
<feature type="signal peptide" evidence="2">
    <location>
        <begin position="1"/>
        <end position="24"/>
    </location>
</feature>
<evidence type="ECO:0000256" key="1">
    <source>
        <dbReference type="SAM" id="MobiDB-lite"/>
    </source>
</evidence>
<organism evidence="3 4">
    <name type="scientific">Klenkia sesuvii</name>
    <dbReference type="NCBI Taxonomy" id="3103137"/>
    <lineage>
        <taxon>Bacteria</taxon>
        <taxon>Bacillati</taxon>
        <taxon>Actinomycetota</taxon>
        <taxon>Actinomycetes</taxon>
        <taxon>Geodermatophilales</taxon>
        <taxon>Geodermatophilaceae</taxon>
        <taxon>Klenkia</taxon>
    </lineage>
</organism>
<dbReference type="RefSeq" id="WP_336404725.1">
    <property type="nucleotide sequence ID" value="NZ_JBAPLU010000012.1"/>
</dbReference>
<dbReference type="SUPFAM" id="SSF69322">
    <property type="entry name" value="Tricorn protease domain 2"/>
    <property type="match status" value="1"/>
</dbReference>
<protein>
    <submittedName>
        <fullName evidence="3">Uncharacterized protein</fullName>
    </submittedName>
</protein>
<feature type="chain" id="PRO_5046906431" evidence="2">
    <location>
        <begin position="25"/>
        <end position="353"/>
    </location>
</feature>
<sequence>MRRRLITLPAAALLATGCTSFTEAADPSGSSTTTGSSATAPSTTAPASAVPEDLRVVDEVGLGATGVATARLAADGDARAVLLVGSPTSTVVTADTATAVRDALPTDVVLVAGRPVAVALAADPVAADPVLGVVPVAGTTAGAVQLDPRQTAPRGIPVLAAADGDAVLLLAEDADGVGAHVLAVDPGTGAVTADGEVELGDGAVAVDLVGLAATDDDVVAGVSVRGADGTTTGRLVTLDDRLEPAGDPQATDGELLALTADGTPVTADRDGTVRVGGAEVTDELGARVSGAAVVAGTPVVAFQDQGSPTVVVGTRVLTLCAGDGDALAVAAPGDGTVLVAGTCDGSAVLWTLG</sequence>
<reference evidence="3 4" key="1">
    <citation type="submission" date="2024-03" db="EMBL/GenBank/DDBJ databases">
        <title>Draft genome sequence of Klenkia sp. LSe6-5.</title>
        <authorList>
            <person name="Duangmal K."/>
            <person name="Chantavorakit T."/>
        </authorList>
    </citation>
    <scope>NUCLEOTIDE SEQUENCE [LARGE SCALE GENOMIC DNA]</scope>
    <source>
        <strain evidence="3 4">LSe6-5</strain>
    </source>
</reference>
<evidence type="ECO:0000313" key="3">
    <source>
        <dbReference type="EMBL" id="MEI4272596.1"/>
    </source>
</evidence>
<dbReference type="EMBL" id="JBAPLU010000012">
    <property type="protein sequence ID" value="MEI4272596.1"/>
    <property type="molecule type" value="Genomic_DNA"/>
</dbReference>